<dbReference type="Proteomes" id="UP000829364">
    <property type="component" value="Chromosome 13"/>
</dbReference>
<organism evidence="2 3">
    <name type="scientific">Purpureocillium takamizusanense</name>
    <dbReference type="NCBI Taxonomy" id="2060973"/>
    <lineage>
        <taxon>Eukaryota</taxon>
        <taxon>Fungi</taxon>
        <taxon>Dikarya</taxon>
        <taxon>Ascomycota</taxon>
        <taxon>Pezizomycotina</taxon>
        <taxon>Sordariomycetes</taxon>
        <taxon>Hypocreomycetidae</taxon>
        <taxon>Hypocreales</taxon>
        <taxon>Ophiocordycipitaceae</taxon>
        <taxon>Purpureocillium</taxon>
    </lineage>
</organism>
<evidence type="ECO:0000313" key="2">
    <source>
        <dbReference type="EMBL" id="UNI24873.1"/>
    </source>
</evidence>
<keyword evidence="3" id="KW-1185">Reference proteome</keyword>
<dbReference type="AlphaFoldDB" id="A0A9Q8VGQ3"/>
<dbReference type="InterPro" id="IPR051288">
    <property type="entry name" value="Serum_paraoxonase/arylesterase"/>
</dbReference>
<dbReference type="PANTHER" id="PTHR11799">
    <property type="entry name" value="PARAOXONASE"/>
    <property type="match status" value="1"/>
</dbReference>
<dbReference type="OrthoDB" id="5307922at2759"/>
<dbReference type="Gene3D" id="2.120.10.30">
    <property type="entry name" value="TolB, C-terminal domain"/>
    <property type="match status" value="1"/>
</dbReference>
<feature type="compositionally biased region" description="Low complexity" evidence="1">
    <location>
        <begin position="241"/>
        <end position="251"/>
    </location>
</feature>
<dbReference type="EMBL" id="CP086366">
    <property type="protein sequence ID" value="UNI24873.1"/>
    <property type="molecule type" value="Genomic_DNA"/>
</dbReference>
<name>A0A9Q8VGQ3_9HYPO</name>
<dbReference type="RefSeq" id="XP_047848354.1">
    <property type="nucleotide sequence ID" value="XM_047992340.1"/>
</dbReference>
<proteinExistence type="predicted"/>
<gene>
    <name evidence="2" type="ORF">JDV02_010592</name>
</gene>
<dbReference type="KEGG" id="ptkz:JDV02_010592"/>
<evidence type="ECO:0000313" key="3">
    <source>
        <dbReference type="Proteomes" id="UP000829364"/>
    </source>
</evidence>
<sequence>MTDMCASSPSMDAELTSMELHHQGLNVPGRPVSSAELYLYDYKDASLPDAEALQRVSLVGFPGGDDDGADFHTLGFAYDEQTSTLYVSNHARAGSRIEVFALDLDARTATHRATLRHPLLHGPNALVLLGPGELLVTNDHRFPARDYRLLAQVETYLGTPTGTVVHVKLDVAPLPNNKNKNKGSSSTYEIRDARVLAHVPFANGLELLNRSTVAVASTSRAAVYLFTLSGRDDDDDEKKQQTTSSSSSSSKNNKDSGKRDKLKMKYKTQIRTPFHPDNLSLTADGRLLIAGHPHTPSLERFAATRYVCNDAAELALASDETRRYCADGSSSTTPSWAAEWTEARGLRSLYAGVEYPSSATAAWDVERGVGIVAGLYAKGLLVWRD</sequence>
<protein>
    <submittedName>
        <fullName evidence="2">Uncharacterized protein</fullName>
    </submittedName>
</protein>
<dbReference type="SUPFAM" id="SSF63829">
    <property type="entry name" value="Calcium-dependent phosphotriesterase"/>
    <property type="match status" value="1"/>
</dbReference>
<feature type="region of interest" description="Disordered" evidence="1">
    <location>
        <begin position="233"/>
        <end position="265"/>
    </location>
</feature>
<dbReference type="PANTHER" id="PTHR11799:SF30">
    <property type="entry name" value="SERUM PARAOXONASE_ARYLESTERASE 2"/>
    <property type="match status" value="1"/>
</dbReference>
<dbReference type="GeneID" id="72072535"/>
<reference evidence="2" key="1">
    <citation type="submission" date="2021-11" db="EMBL/GenBank/DDBJ databases">
        <title>Purpureocillium_takamizusanense_genome.</title>
        <authorList>
            <person name="Nguyen N.-H."/>
        </authorList>
    </citation>
    <scope>NUCLEOTIDE SEQUENCE</scope>
    <source>
        <strain evidence="2">PT3</strain>
    </source>
</reference>
<dbReference type="InterPro" id="IPR011042">
    <property type="entry name" value="6-blade_b-propeller_TolB-like"/>
</dbReference>
<evidence type="ECO:0000256" key="1">
    <source>
        <dbReference type="SAM" id="MobiDB-lite"/>
    </source>
</evidence>
<accession>A0A9Q8VGQ3</accession>